<comment type="caution">
    <text evidence="2">The sequence shown here is derived from an EMBL/GenBank/DDBJ whole genome shotgun (WGS) entry which is preliminary data.</text>
</comment>
<feature type="compositionally biased region" description="Polar residues" evidence="1">
    <location>
        <begin position="1"/>
        <end position="11"/>
    </location>
</feature>
<evidence type="ECO:0000313" key="3">
    <source>
        <dbReference type="Proteomes" id="UP000649573"/>
    </source>
</evidence>
<keyword evidence="3" id="KW-1185">Reference proteome</keyword>
<evidence type="ECO:0000313" key="2">
    <source>
        <dbReference type="EMBL" id="GGU76791.1"/>
    </source>
</evidence>
<evidence type="ECO:0000256" key="1">
    <source>
        <dbReference type="SAM" id="MobiDB-lite"/>
    </source>
</evidence>
<proteinExistence type="predicted"/>
<sequence length="135" mass="14614">MDEFAQPQQLALPSDEIRRKQGQRRSTGNGVLHPTPTAFTRDLEKLGTSVCGEAERFGEHLRRAALGRASPAPFELAQSTDADPGQAGERLLTETSGTPVLKQQFAEEGRLVVPVIHNVDTAGGSARSSRTRPIR</sequence>
<accession>A0ABQ2VAF0</accession>
<dbReference type="Proteomes" id="UP000649573">
    <property type="component" value="Unassembled WGS sequence"/>
</dbReference>
<name>A0ABQ2VAF0_9PSEU</name>
<protein>
    <submittedName>
        <fullName evidence="2">Uncharacterized protein</fullName>
    </submittedName>
</protein>
<reference evidence="3" key="1">
    <citation type="journal article" date="2019" name="Int. J. Syst. Evol. Microbiol.">
        <title>The Global Catalogue of Microorganisms (GCM) 10K type strain sequencing project: providing services to taxonomists for standard genome sequencing and annotation.</title>
        <authorList>
            <consortium name="The Broad Institute Genomics Platform"/>
            <consortium name="The Broad Institute Genome Sequencing Center for Infectious Disease"/>
            <person name="Wu L."/>
            <person name="Ma J."/>
        </authorList>
    </citation>
    <scope>NUCLEOTIDE SEQUENCE [LARGE SCALE GENOMIC DNA]</scope>
    <source>
        <strain evidence="3">JCM 3296</strain>
    </source>
</reference>
<dbReference type="EMBL" id="BMRE01000061">
    <property type="protein sequence ID" value="GGU76791.1"/>
    <property type="molecule type" value="Genomic_DNA"/>
</dbReference>
<gene>
    <name evidence="2" type="ORF">GCM10010178_80020</name>
</gene>
<organism evidence="2 3">
    <name type="scientific">Lentzea flava</name>
    <dbReference type="NCBI Taxonomy" id="103732"/>
    <lineage>
        <taxon>Bacteria</taxon>
        <taxon>Bacillati</taxon>
        <taxon>Actinomycetota</taxon>
        <taxon>Actinomycetes</taxon>
        <taxon>Pseudonocardiales</taxon>
        <taxon>Pseudonocardiaceae</taxon>
        <taxon>Lentzea</taxon>
    </lineage>
</organism>
<feature type="region of interest" description="Disordered" evidence="1">
    <location>
        <begin position="1"/>
        <end position="44"/>
    </location>
</feature>